<evidence type="ECO:0000256" key="1">
    <source>
        <dbReference type="ARBA" id="ARBA00004141"/>
    </source>
</evidence>
<comment type="subcellular location">
    <subcellularLocation>
        <location evidence="1">Membrane</location>
        <topology evidence="1">Multi-pass membrane protein</topology>
    </subcellularLocation>
</comment>
<evidence type="ECO:0000256" key="5">
    <source>
        <dbReference type="ARBA" id="ARBA00023136"/>
    </source>
</evidence>
<keyword evidence="2" id="KW-0813">Transport</keyword>
<feature type="compositionally biased region" description="Basic and acidic residues" evidence="6">
    <location>
        <begin position="71"/>
        <end position="81"/>
    </location>
</feature>
<evidence type="ECO:0000259" key="8">
    <source>
        <dbReference type="Pfam" id="PF00324"/>
    </source>
</evidence>
<evidence type="ECO:0000313" key="10">
    <source>
        <dbReference type="Proteomes" id="UP000050424"/>
    </source>
</evidence>
<feature type="domain" description="Amino acid permease/ SLC12A" evidence="8">
    <location>
        <begin position="97"/>
        <end position="319"/>
    </location>
</feature>
<evidence type="ECO:0000256" key="2">
    <source>
        <dbReference type="ARBA" id="ARBA00022448"/>
    </source>
</evidence>
<feature type="transmembrane region" description="Helical" evidence="7">
    <location>
        <begin position="95"/>
        <end position="114"/>
    </location>
</feature>
<sequence length="643" mass="71519">MANNRPRADSSATEGHELEERGLRNRASTLKVAGSQGSGIALMAPPPPSFNDEDGNENSSSLSDQNNRRGSQVERPAHEETPSPQPTSLRRKLHGLDIFMIGICTVIGMGFYVRTGTILHVGGPAAVVYSFFFLGVLAFMVMQGLTTMLRLWPIPGALIVFIEKFVDKEVSEVAAVLYWLAYCFSFSGLTTTIGELVEYYKLPQGWSITISVFSLLVPIAINLMPINVFRLFELAFGTIKLCLAVAMIITMNVINPKVGEMVEKGDQSHNTTSDDTKVGVFRYHEGSYGGWFTAIVPCVFLASFAFVGIEGIAVTAQEVNFESPAETTSTDPEPNEEEDNEDDGRPSGDNLQNPFELASFIPFVVTAIYVWGGWIVSQNMSWNDPRLPDMQWIKPEGSSSNSSGSVFVSSTENYDKSERMPRALTGLLIVNVASTSATALYIACRTLFGVSSAIARRHRDDDKTRYLSFIRILCKTKWSVPWVSVLVSAWMSWLPFLKYFTSRTTFVTAIDVVTEMASVACLSVWALLSLATWRFYRCYKRHHEGTPDVPSRFKAIVKVDKRSWELQSSQLSFNPTKMQKSIVADEMQVVLFAVLTILLKCIKQPEGPHAWSRLKTGVDLRDEGNVTEIFQDLQDNMKHNSEG</sequence>
<keyword evidence="4 7" id="KW-1133">Transmembrane helix</keyword>
<name>A0A0P7BMC4_9HYPO</name>
<feature type="transmembrane region" description="Helical" evidence="7">
    <location>
        <begin position="205"/>
        <end position="224"/>
    </location>
</feature>
<keyword evidence="5 7" id="KW-0472">Membrane</keyword>
<accession>A0A0P7BMC4</accession>
<feature type="compositionally biased region" description="Polar residues" evidence="6">
    <location>
        <begin position="320"/>
        <end position="330"/>
    </location>
</feature>
<feature type="compositionally biased region" description="Basic and acidic residues" evidence="6">
    <location>
        <begin position="14"/>
        <end position="23"/>
    </location>
</feature>
<evidence type="ECO:0000313" key="9">
    <source>
        <dbReference type="EMBL" id="KPM46461.1"/>
    </source>
</evidence>
<dbReference type="Pfam" id="PF00324">
    <property type="entry name" value="AA_permease"/>
    <property type="match status" value="1"/>
</dbReference>
<gene>
    <name evidence="9" type="ORF">AK830_g229</name>
</gene>
<protein>
    <recommendedName>
        <fullName evidence="8">Amino acid permease/ SLC12A domain-containing protein</fullName>
    </recommendedName>
</protein>
<evidence type="ECO:0000256" key="6">
    <source>
        <dbReference type="SAM" id="MobiDB-lite"/>
    </source>
</evidence>
<dbReference type="STRING" id="78410.A0A0P7BMC4"/>
<dbReference type="Gene3D" id="1.20.1740.10">
    <property type="entry name" value="Amino acid/polyamine transporter I"/>
    <property type="match status" value="2"/>
</dbReference>
<feature type="transmembrane region" description="Helical" evidence="7">
    <location>
        <begin position="288"/>
        <end position="309"/>
    </location>
</feature>
<organism evidence="9 10">
    <name type="scientific">Neonectria ditissima</name>
    <dbReference type="NCBI Taxonomy" id="78410"/>
    <lineage>
        <taxon>Eukaryota</taxon>
        <taxon>Fungi</taxon>
        <taxon>Dikarya</taxon>
        <taxon>Ascomycota</taxon>
        <taxon>Pezizomycotina</taxon>
        <taxon>Sordariomycetes</taxon>
        <taxon>Hypocreomycetidae</taxon>
        <taxon>Hypocreales</taxon>
        <taxon>Nectriaceae</taxon>
        <taxon>Neonectria</taxon>
    </lineage>
</organism>
<dbReference type="OrthoDB" id="3900342at2759"/>
<feature type="compositionally biased region" description="Acidic residues" evidence="6">
    <location>
        <begin position="333"/>
        <end position="342"/>
    </location>
</feature>
<feature type="region of interest" description="Disordered" evidence="6">
    <location>
        <begin position="1"/>
        <end position="89"/>
    </location>
</feature>
<keyword evidence="10" id="KW-1185">Reference proteome</keyword>
<proteinExistence type="predicted"/>
<evidence type="ECO:0000256" key="7">
    <source>
        <dbReference type="SAM" id="Phobius"/>
    </source>
</evidence>
<dbReference type="AlphaFoldDB" id="A0A0P7BMC4"/>
<dbReference type="PANTHER" id="PTHR43495">
    <property type="entry name" value="GABA PERMEASE"/>
    <property type="match status" value="1"/>
</dbReference>
<keyword evidence="3 7" id="KW-0812">Transmembrane</keyword>
<feature type="transmembrane region" description="Helical" evidence="7">
    <location>
        <begin position="476"/>
        <end position="496"/>
    </location>
</feature>
<evidence type="ECO:0000256" key="4">
    <source>
        <dbReference type="ARBA" id="ARBA00022989"/>
    </source>
</evidence>
<feature type="compositionally biased region" description="Polar residues" evidence="6">
    <location>
        <begin position="57"/>
        <end position="70"/>
    </location>
</feature>
<feature type="transmembrane region" description="Helical" evidence="7">
    <location>
        <begin position="126"/>
        <end position="152"/>
    </location>
</feature>
<feature type="transmembrane region" description="Helical" evidence="7">
    <location>
        <begin position="173"/>
        <end position="193"/>
    </location>
</feature>
<comment type="caution">
    <text evidence="9">The sequence shown here is derived from an EMBL/GenBank/DDBJ whole genome shotgun (WGS) entry which is preliminary data.</text>
</comment>
<reference evidence="9" key="1">
    <citation type="submission" date="2015-09" db="EMBL/GenBank/DDBJ databases">
        <title>Draft genome of a European isolate of the apple canker pathogen Neonectria ditissima.</title>
        <authorList>
            <person name="Gomez-Cortecero A."/>
            <person name="Harrison R.J."/>
            <person name="Armitage A.D."/>
        </authorList>
    </citation>
    <scope>NUCLEOTIDE SEQUENCE [LARGE SCALE GENOMIC DNA]</scope>
    <source>
        <strain evidence="9">R09/05</strain>
    </source>
</reference>
<evidence type="ECO:0000256" key="3">
    <source>
        <dbReference type="ARBA" id="ARBA00022692"/>
    </source>
</evidence>
<feature type="transmembrane region" description="Helical" evidence="7">
    <location>
        <begin position="231"/>
        <end position="254"/>
    </location>
</feature>
<feature type="transmembrane region" description="Helical" evidence="7">
    <location>
        <begin position="355"/>
        <end position="376"/>
    </location>
</feature>
<dbReference type="PANTHER" id="PTHR43495:SF5">
    <property type="entry name" value="GAMMA-AMINOBUTYRIC ACID PERMEASE"/>
    <property type="match status" value="1"/>
</dbReference>
<dbReference type="Proteomes" id="UP000050424">
    <property type="component" value="Unassembled WGS sequence"/>
</dbReference>
<dbReference type="InterPro" id="IPR004841">
    <property type="entry name" value="AA-permease/SLC12A_dom"/>
</dbReference>
<feature type="transmembrane region" description="Helical" evidence="7">
    <location>
        <begin position="516"/>
        <end position="536"/>
    </location>
</feature>
<dbReference type="GO" id="GO:0055085">
    <property type="term" value="P:transmembrane transport"/>
    <property type="evidence" value="ECO:0007669"/>
    <property type="project" value="InterPro"/>
</dbReference>
<feature type="region of interest" description="Disordered" evidence="6">
    <location>
        <begin position="320"/>
        <end position="351"/>
    </location>
</feature>
<feature type="transmembrane region" description="Helical" evidence="7">
    <location>
        <begin position="428"/>
        <end position="455"/>
    </location>
</feature>
<dbReference type="EMBL" id="LKCW01000001">
    <property type="protein sequence ID" value="KPM46461.1"/>
    <property type="molecule type" value="Genomic_DNA"/>
</dbReference>
<dbReference type="GO" id="GO:0016020">
    <property type="term" value="C:membrane"/>
    <property type="evidence" value="ECO:0007669"/>
    <property type="project" value="UniProtKB-SubCell"/>
</dbReference>